<name>A0AAP4D4T5_9PROT</name>
<dbReference type="AlphaFoldDB" id="A0AAP4D4T5"/>
<sequence>MLFVSQPAASRIIADLEREVGFTLLTRANRTLAAGDPAGVEGERPGDVAEARTPPETSPLRPALARVWTQSDPEGRDGRQSH</sequence>
<dbReference type="PROSITE" id="PS50931">
    <property type="entry name" value="HTH_LYSR"/>
    <property type="match status" value="1"/>
</dbReference>
<dbReference type="GO" id="GO:0003700">
    <property type="term" value="F:DNA-binding transcription factor activity"/>
    <property type="evidence" value="ECO:0007669"/>
    <property type="project" value="InterPro"/>
</dbReference>
<comment type="caution">
    <text evidence="3">The sequence shown here is derived from an EMBL/GenBank/DDBJ whole genome shotgun (WGS) entry which is preliminary data.</text>
</comment>
<feature type="compositionally biased region" description="Basic and acidic residues" evidence="1">
    <location>
        <begin position="73"/>
        <end position="82"/>
    </location>
</feature>
<evidence type="ECO:0000313" key="4">
    <source>
        <dbReference type="Proteomes" id="UP001301140"/>
    </source>
</evidence>
<dbReference type="Gene3D" id="1.10.10.10">
    <property type="entry name" value="Winged helix-like DNA-binding domain superfamily/Winged helix DNA-binding domain"/>
    <property type="match status" value="1"/>
</dbReference>
<dbReference type="EMBL" id="JARGEQ010000083">
    <property type="protein sequence ID" value="MDF1586434.1"/>
    <property type="molecule type" value="Genomic_DNA"/>
</dbReference>
<feature type="compositionally biased region" description="Basic and acidic residues" evidence="1">
    <location>
        <begin position="41"/>
        <end position="50"/>
    </location>
</feature>
<dbReference type="Proteomes" id="UP001301140">
    <property type="component" value="Unassembled WGS sequence"/>
</dbReference>
<evidence type="ECO:0000256" key="1">
    <source>
        <dbReference type="SAM" id="MobiDB-lite"/>
    </source>
</evidence>
<dbReference type="SUPFAM" id="SSF46785">
    <property type="entry name" value="Winged helix' DNA-binding domain"/>
    <property type="match status" value="1"/>
</dbReference>
<reference evidence="3 4" key="1">
    <citation type="submission" date="2023-03" db="EMBL/GenBank/DDBJ databases">
        <title>YIM 152171 draft genome.</title>
        <authorList>
            <person name="Yang Z."/>
        </authorList>
    </citation>
    <scope>NUCLEOTIDE SEQUENCE [LARGE SCALE GENOMIC DNA]</scope>
    <source>
        <strain evidence="3 4">YIM 152171</strain>
    </source>
</reference>
<dbReference type="InterPro" id="IPR000847">
    <property type="entry name" value="LysR_HTH_N"/>
</dbReference>
<feature type="region of interest" description="Disordered" evidence="1">
    <location>
        <begin position="33"/>
        <end position="82"/>
    </location>
</feature>
<dbReference type="InterPro" id="IPR036388">
    <property type="entry name" value="WH-like_DNA-bd_sf"/>
</dbReference>
<gene>
    <name evidence="3" type="ORF">PZ740_08555</name>
</gene>
<dbReference type="RefSeq" id="WP_327788850.1">
    <property type="nucleotide sequence ID" value="NZ_JARGEQ010000083.1"/>
</dbReference>
<dbReference type="Pfam" id="PF00126">
    <property type="entry name" value="HTH_1"/>
    <property type="match status" value="1"/>
</dbReference>
<protein>
    <submittedName>
        <fullName evidence="3">LysR family transcriptional regulator</fullName>
    </submittedName>
</protein>
<evidence type="ECO:0000313" key="3">
    <source>
        <dbReference type="EMBL" id="MDF1586434.1"/>
    </source>
</evidence>
<feature type="non-terminal residue" evidence="3">
    <location>
        <position position="82"/>
    </location>
</feature>
<feature type="domain" description="HTH lysR-type" evidence="2">
    <location>
        <begin position="1"/>
        <end position="35"/>
    </location>
</feature>
<keyword evidence="4" id="KW-1185">Reference proteome</keyword>
<accession>A0AAP4D4T5</accession>
<proteinExistence type="predicted"/>
<evidence type="ECO:0000259" key="2">
    <source>
        <dbReference type="PROSITE" id="PS50931"/>
    </source>
</evidence>
<dbReference type="InterPro" id="IPR036390">
    <property type="entry name" value="WH_DNA-bd_sf"/>
</dbReference>
<organism evidence="3 4">
    <name type="scientific">Marinimicrococcus flavescens</name>
    <dbReference type="NCBI Taxonomy" id="3031815"/>
    <lineage>
        <taxon>Bacteria</taxon>
        <taxon>Pseudomonadati</taxon>
        <taxon>Pseudomonadota</taxon>
        <taxon>Alphaproteobacteria</taxon>
        <taxon>Geminicoccales</taxon>
        <taxon>Geminicoccaceae</taxon>
        <taxon>Marinimicrococcus</taxon>
    </lineage>
</organism>